<comment type="caution">
    <text evidence="4">The sequence shown here is derived from an EMBL/GenBank/DDBJ whole genome shotgun (WGS) entry which is preliminary data.</text>
</comment>
<name>A0A3N6M2G5_NATCH</name>
<gene>
    <name evidence="4" type="ORF">EA473_07350</name>
</gene>
<feature type="transmembrane region" description="Helical" evidence="2">
    <location>
        <begin position="61"/>
        <end position="83"/>
    </location>
</feature>
<keyword evidence="2" id="KW-0472">Membrane</keyword>
<feature type="region of interest" description="Disordered" evidence="1">
    <location>
        <begin position="174"/>
        <end position="197"/>
    </location>
</feature>
<proteinExistence type="predicted"/>
<dbReference type="Proteomes" id="UP000282323">
    <property type="component" value="Unassembled WGS sequence"/>
</dbReference>
<reference evidence="4 5" key="1">
    <citation type="submission" date="2018-10" db="EMBL/GenBank/DDBJ databases">
        <title>Natrarchaeobius chitinivorans gen. nov., sp. nov., and Natrarchaeobius haloalkaliphilus sp. nov., alkaliphilic, chitin-utilizing haloarchaea from hypersaline alkaline lakes.</title>
        <authorList>
            <person name="Sorokin D.Y."/>
            <person name="Elcheninov A.G."/>
            <person name="Kostrikina N.A."/>
            <person name="Bale N.J."/>
            <person name="Sinninghe Damste J.S."/>
            <person name="Khijniak T.V."/>
            <person name="Kublanov I.V."/>
            <person name="Toshchakov S.V."/>
        </authorList>
    </citation>
    <scope>NUCLEOTIDE SEQUENCE [LARGE SCALE GENOMIC DNA]</scope>
    <source>
        <strain evidence="4 5">AArcht4T</strain>
    </source>
</reference>
<protein>
    <submittedName>
        <fullName evidence="4">DUF4129 domain-containing protein</fullName>
    </submittedName>
</protein>
<feature type="region of interest" description="Disordered" evidence="1">
    <location>
        <begin position="120"/>
        <end position="144"/>
    </location>
</feature>
<feature type="transmembrane region" description="Helical" evidence="2">
    <location>
        <begin position="150"/>
        <end position="170"/>
    </location>
</feature>
<evidence type="ECO:0000259" key="3">
    <source>
        <dbReference type="Pfam" id="PF13559"/>
    </source>
</evidence>
<organism evidence="4 5">
    <name type="scientific">Natrarchaeobius chitinivorans</name>
    <dbReference type="NCBI Taxonomy" id="1679083"/>
    <lineage>
        <taxon>Archaea</taxon>
        <taxon>Methanobacteriati</taxon>
        <taxon>Methanobacteriota</taxon>
        <taxon>Stenosarchaea group</taxon>
        <taxon>Halobacteria</taxon>
        <taxon>Halobacteriales</taxon>
        <taxon>Natrialbaceae</taxon>
        <taxon>Natrarchaeobius</taxon>
    </lineage>
</organism>
<dbReference type="RefSeq" id="WP_124194987.1">
    <property type="nucleotide sequence ID" value="NZ_REGA01000004.1"/>
</dbReference>
<evidence type="ECO:0000256" key="2">
    <source>
        <dbReference type="SAM" id="Phobius"/>
    </source>
</evidence>
<evidence type="ECO:0000256" key="1">
    <source>
        <dbReference type="SAM" id="MobiDB-lite"/>
    </source>
</evidence>
<feature type="compositionally biased region" description="Low complexity" evidence="1">
    <location>
        <begin position="174"/>
        <end position="187"/>
    </location>
</feature>
<feature type="domain" description="Protein-glutamine gamma-glutamyltransferase-like C-terminal" evidence="3">
    <location>
        <begin position="221"/>
        <end position="288"/>
    </location>
</feature>
<feature type="transmembrane region" description="Helical" evidence="2">
    <location>
        <begin position="95"/>
        <end position="115"/>
    </location>
</feature>
<sequence>MSRTRTVTRIAVALVGIAAVAMAAATISSPVERGGDGELGGDGPIGMPAQESGETAFEVPFFLEVLVFLLLVLAALVIVWYLLTHPREFFTQLGVALALLLLIAAVFWVLLRFGVIDPSALEEPPPPPPEGTPGDGDPGDGENDQQPFSIGPLLLLLTALAFVLAVAVAWSTGGVGSSSNSSGSAGVDGEDPDGSHAAVAAAAGRAADRIESSDDVDNEVYRAWLEMTRPLEVDRPETSTPGEFAAAAVDAGLAREDVAELTSLFEDVRYGDEETTGQMETRATAVLRRIEAEYADTEEAPTDGDEPGERT</sequence>
<accession>A0A3N6M2G5</accession>
<evidence type="ECO:0000313" key="5">
    <source>
        <dbReference type="Proteomes" id="UP000282323"/>
    </source>
</evidence>
<evidence type="ECO:0000313" key="4">
    <source>
        <dbReference type="EMBL" id="RQG95987.1"/>
    </source>
</evidence>
<dbReference type="Pfam" id="PF13559">
    <property type="entry name" value="DUF4129"/>
    <property type="match status" value="1"/>
</dbReference>
<dbReference type="EMBL" id="REGA01000004">
    <property type="protein sequence ID" value="RQG95987.1"/>
    <property type="molecule type" value="Genomic_DNA"/>
</dbReference>
<keyword evidence="2" id="KW-1133">Transmembrane helix</keyword>
<keyword evidence="5" id="KW-1185">Reference proteome</keyword>
<dbReference type="OrthoDB" id="206550at2157"/>
<keyword evidence="2" id="KW-0812">Transmembrane</keyword>
<dbReference type="InterPro" id="IPR025403">
    <property type="entry name" value="TgpA-like_C"/>
</dbReference>
<dbReference type="AlphaFoldDB" id="A0A3N6M2G5"/>